<feature type="domain" description="3-hydroxyisobutyrate dehydrogenase-like NAD-binding" evidence="11">
    <location>
        <begin position="169"/>
        <end position="288"/>
    </location>
</feature>
<comment type="function">
    <text evidence="5">Catalyzes oxidation of L-threonate to 2-oxo-tetronate. Can use either NAD(+) or NADP(+) as cosubstrate, with a preference for NAD(+).</text>
</comment>
<keyword evidence="13" id="KW-1185">Reference proteome</keyword>
<dbReference type="InterPro" id="IPR008927">
    <property type="entry name" value="6-PGluconate_DH-like_C_sf"/>
</dbReference>
<evidence type="ECO:0000256" key="4">
    <source>
        <dbReference type="ARBA" id="ARBA00023277"/>
    </source>
</evidence>
<gene>
    <name evidence="12" type="ORF">GPA25_02540</name>
</gene>
<dbReference type="InterPro" id="IPR036291">
    <property type="entry name" value="NAD(P)-bd_dom_sf"/>
</dbReference>
<evidence type="ECO:0000256" key="6">
    <source>
        <dbReference type="ARBA" id="ARBA00037979"/>
    </source>
</evidence>
<reference evidence="12 13" key="1">
    <citation type="submission" date="2019-12" db="EMBL/GenBank/DDBJ databases">
        <title>Comparative genomics gives insights into the taxonomy of the Azoarcus-Aromatoleum group and reveals separate origins of nif in the plant-associated Azoarcus and non-plant-associated Aromatoleum sub-groups.</title>
        <authorList>
            <person name="Lafos M."/>
            <person name="Maluk M."/>
            <person name="Batista M."/>
            <person name="Junghare M."/>
            <person name="Carmona M."/>
            <person name="Faoro H."/>
            <person name="Cruz L.M."/>
            <person name="Battistoni F."/>
            <person name="De Souza E."/>
            <person name="Pedrosa F."/>
            <person name="Chen W.-M."/>
            <person name="Poole P.S."/>
            <person name="Dixon R.A."/>
            <person name="James E.K."/>
        </authorList>
    </citation>
    <scope>NUCLEOTIDE SEQUENCE [LARGE SCALE GENOMIC DNA]</scope>
    <source>
        <strain evidence="12 13">22Lin</strain>
    </source>
</reference>
<dbReference type="InterPro" id="IPR029154">
    <property type="entry name" value="HIBADH-like_NADP-bd"/>
</dbReference>
<dbReference type="PIRSF" id="PIRSF000103">
    <property type="entry name" value="HIBADH"/>
    <property type="match status" value="1"/>
</dbReference>
<comment type="similarity">
    <text evidence="6">Belongs to the HIBADH-related family. L-threonate dehydrogenase subfamily.</text>
</comment>
<evidence type="ECO:0000259" key="10">
    <source>
        <dbReference type="Pfam" id="PF03446"/>
    </source>
</evidence>
<accession>A0ABX1Q5K1</accession>
<dbReference type="EMBL" id="WTVQ01000003">
    <property type="protein sequence ID" value="NMG73629.1"/>
    <property type="molecule type" value="Genomic_DNA"/>
</dbReference>
<dbReference type="InterPro" id="IPR013328">
    <property type="entry name" value="6PGD_dom2"/>
</dbReference>
<evidence type="ECO:0000256" key="8">
    <source>
        <dbReference type="ARBA" id="ARBA00039407"/>
    </source>
</evidence>
<keyword evidence="3" id="KW-0520">NAD</keyword>
<evidence type="ECO:0000256" key="3">
    <source>
        <dbReference type="ARBA" id="ARBA00023027"/>
    </source>
</evidence>
<evidence type="ECO:0000256" key="9">
    <source>
        <dbReference type="ARBA" id="ARBA00047312"/>
    </source>
</evidence>
<evidence type="ECO:0000256" key="7">
    <source>
        <dbReference type="ARBA" id="ARBA00038870"/>
    </source>
</evidence>
<dbReference type="Pfam" id="PF14833">
    <property type="entry name" value="NAD_binding_11"/>
    <property type="match status" value="1"/>
</dbReference>
<keyword evidence="1" id="KW-0521">NADP</keyword>
<evidence type="ECO:0000259" key="11">
    <source>
        <dbReference type="Pfam" id="PF14833"/>
    </source>
</evidence>
<dbReference type="PANTHER" id="PTHR43060:SF17">
    <property type="entry name" value="L-THREONATE DEHYDROGENASE"/>
    <property type="match status" value="1"/>
</dbReference>
<dbReference type="EC" id="1.1.1.411" evidence="7"/>
<dbReference type="InterPro" id="IPR006115">
    <property type="entry name" value="6PGDH_NADP-bd"/>
</dbReference>
<evidence type="ECO:0000313" key="13">
    <source>
        <dbReference type="Proteomes" id="UP000648984"/>
    </source>
</evidence>
<dbReference type="InterPro" id="IPR015815">
    <property type="entry name" value="HIBADH-related"/>
</dbReference>
<comment type="caution">
    <text evidence="12">The sequence shown here is derived from an EMBL/GenBank/DDBJ whole genome shotgun (WGS) entry which is preliminary data.</text>
</comment>
<organism evidence="12 13">
    <name type="scientific">Aromatoleum diolicum</name>
    <dbReference type="NCBI Taxonomy" id="75796"/>
    <lineage>
        <taxon>Bacteria</taxon>
        <taxon>Pseudomonadati</taxon>
        <taxon>Pseudomonadota</taxon>
        <taxon>Betaproteobacteria</taxon>
        <taxon>Rhodocyclales</taxon>
        <taxon>Rhodocyclaceae</taxon>
        <taxon>Aromatoleum</taxon>
    </lineage>
</organism>
<evidence type="ECO:0000313" key="12">
    <source>
        <dbReference type="EMBL" id="NMG73629.1"/>
    </source>
</evidence>
<dbReference type="SUPFAM" id="SSF51735">
    <property type="entry name" value="NAD(P)-binding Rossmann-fold domains"/>
    <property type="match status" value="1"/>
</dbReference>
<dbReference type="Proteomes" id="UP000648984">
    <property type="component" value="Unassembled WGS sequence"/>
</dbReference>
<evidence type="ECO:0000256" key="2">
    <source>
        <dbReference type="ARBA" id="ARBA00023002"/>
    </source>
</evidence>
<name>A0ABX1Q5K1_9RHOO</name>
<dbReference type="Gene3D" id="3.40.50.720">
    <property type="entry name" value="NAD(P)-binding Rossmann-like Domain"/>
    <property type="match status" value="1"/>
</dbReference>
<dbReference type="PANTHER" id="PTHR43060">
    <property type="entry name" value="3-HYDROXYISOBUTYRATE DEHYDROGENASE-LIKE 1, MITOCHONDRIAL-RELATED"/>
    <property type="match status" value="1"/>
</dbReference>
<dbReference type="Gene3D" id="1.10.1040.10">
    <property type="entry name" value="N-(1-d-carboxylethyl)-l-norvaline Dehydrogenase, domain 2"/>
    <property type="match status" value="1"/>
</dbReference>
<keyword evidence="2" id="KW-0560">Oxidoreductase</keyword>
<dbReference type="Pfam" id="PF03446">
    <property type="entry name" value="NAD_binding_2"/>
    <property type="match status" value="1"/>
</dbReference>
<sequence>MSKVKAVGVVGLGAMGMGVAKSLLRAGLDVHACDVRAEAVAAVVAAGGQGAASPAAMGPDVDAVILLVVNAAQTEAVLFGEQGIAPTLKPGSIVIASATVSPEFAEALGARLADMGLHLIDAPVSGGAAKAASGEMSVMASGDPALFERCEAVFKAICARLYRLGDTPGQGSKVKMINQLLAGVHIAAAAEAMALGLRAGVDPDALYEVISNSAGSSWMFQNRVPHILAGDYTPLSAVDIFVKDLGIVLDYSKKSVFPLPLSATAHQMFMQASAAGHGREDDSAVIKMFPGITLPAPKTDAAR</sequence>
<keyword evidence="4" id="KW-0119">Carbohydrate metabolism</keyword>
<feature type="domain" description="6-phosphogluconate dehydrogenase NADP-binding" evidence="10">
    <location>
        <begin position="7"/>
        <end position="163"/>
    </location>
</feature>
<dbReference type="RefSeq" id="WP_169258780.1">
    <property type="nucleotide sequence ID" value="NZ_WTVQ01000003.1"/>
</dbReference>
<evidence type="ECO:0000256" key="5">
    <source>
        <dbReference type="ARBA" id="ARBA00037062"/>
    </source>
</evidence>
<evidence type="ECO:0000256" key="1">
    <source>
        <dbReference type="ARBA" id="ARBA00022857"/>
    </source>
</evidence>
<proteinExistence type="inferred from homology"/>
<comment type="catalytic activity">
    <reaction evidence="9">
        <text>L-threonate + NAD(+) = 2-dehydro-L-erythronate + NADH + H(+)</text>
        <dbReference type="Rhea" id="RHEA:52548"/>
        <dbReference type="ChEBI" id="CHEBI:15378"/>
        <dbReference type="ChEBI" id="CHEBI:57540"/>
        <dbReference type="ChEBI" id="CHEBI:57561"/>
        <dbReference type="ChEBI" id="CHEBI:57945"/>
        <dbReference type="ChEBI" id="CHEBI:136669"/>
        <dbReference type="EC" id="1.1.1.411"/>
    </reaction>
</comment>
<dbReference type="InterPro" id="IPR050006">
    <property type="entry name" value="LtnD"/>
</dbReference>
<dbReference type="SUPFAM" id="SSF48179">
    <property type="entry name" value="6-phosphogluconate dehydrogenase C-terminal domain-like"/>
    <property type="match status" value="1"/>
</dbReference>
<dbReference type="NCBIfam" id="NF043037">
    <property type="entry name" value="ThreonDh"/>
    <property type="match status" value="1"/>
</dbReference>
<protein>
    <recommendedName>
        <fullName evidence="8">L-threonate dehydrogenase</fullName>
        <ecNumber evidence="7">1.1.1.411</ecNumber>
    </recommendedName>
</protein>